<organism evidence="3 4">
    <name type="scientific">Puccinia graminis f. sp. tritici (strain CRL 75-36-700-3 / race SCCL)</name>
    <name type="common">Black stem rust fungus</name>
    <dbReference type="NCBI Taxonomy" id="418459"/>
    <lineage>
        <taxon>Eukaryota</taxon>
        <taxon>Fungi</taxon>
        <taxon>Dikarya</taxon>
        <taxon>Basidiomycota</taxon>
        <taxon>Pucciniomycotina</taxon>
        <taxon>Pucciniomycetes</taxon>
        <taxon>Pucciniales</taxon>
        <taxon>Pucciniaceae</taxon>
        <taxon>Puccinia</taxon>
    </lineage>
</organism>
<evidence type="ECO:0000256" key="1">
    <source>
        <dbReference type="SAM" id="MobiDB-lite"/>
    </source>
</evidence>
<sequence length="182" mass="20266">MPLMMWVGGQVHKLLLVSPLLTQPLTGSRKAIDLHPQSIFSGTSLDEDNEDPQHQTQSDVERLPDAPTFDWGANPPAEAQNNAQHWMATDEEKWGLTVMFFVHSLGKTTAEHVDNGALPTLATSTRKFAFSNHVKGAMRNMLRQILTKGNVEAYTRTMTLAELMPIRRTPLLMLKASMMSSP</sequence>
<keyword evidence="2" id="KW-0732">Signal</keyword>
<dbReference type="VEuPathDB" id="FungiDB:PGTG_01374"/>
<dbReference type="GeneID" id="10533285"/>
<dbReference type="Proteomes" id="UP000008783">
    <property type="component" value="Unassembled WGS sequence"/>
</dbReference>
<protein>
    <submittedName>
        <fullName evidence="3">Uncharacterized protein</fullName>
    </submittedName>
</protein>
<reference evidence="4" key="2">
    <citation type="journal article" date="2011" name="Proc. Natl. Acad. Sci. U.S.A.">
        <title>Obligate biotrophy features unraveled by the genomic analysis of rust fungi.</title>
        <authorList>
            <person name="Duplessis S."/>
            <person name="Cuomo C.A."/>
            <person name="Lin Y.-C."/>
            <person name="Aerts A."/>
            <person name="Tisserant E."/>
            <person name="Veneault-Fourrey C."/>
            <person name="Joly D.L."/>
            <person name="Hacquard S."/>
            <person name="Amselem J."/>
            <person name="Cantarel B.L."/>
            <person name="Chiu R."/>
            <person name="Coutinho P.M."/>
            <person name="Feau N."/>
            <person name="Field M."/>
            <person name="Frey P."/>
            <person name="Gelhaye E."/>
            <person name="Goldberg J."/>
            <person name="Grabherr M.G."/>
            <person name="Kodira C.D."/>
            <person name="Kohler A."/>
            <person name="Kuees U."/>
            <person name="Lindquist E.A."/>
            <person name="Lucas S.M."/>
            <person name="Mago R."/>
            <person name="Mauceli E."/>
            <person name="Morin E."/>
            <person name="Murat C."/>
            <person name="Pangilinan J.L."/>
            <person name="Park R."/>
            <person name="Pearson M."/>
            <person name="Quesneville H."/>
            <person name="Rouhier N."/>
            <person name="Sakthikumar S."/>
            <person name="Salamov A.A."/>
            <person name="Schmutz J."/>
            <person name="Selles B."/>
            <person name="Shapiro H."/>
            <person name="Tanguay P."/>
            <person name="Tuskan G.A."/>
            <person name="Henrissat B."/>
            <person name="Van de Peer Y."/>
            <person name="Rouze P."/>
            <person name="Ellis J.G."/>
            <person name="Dodds P.N."/>
            <person name="Schein J.E."/>
            <person name="Zhong S."/>
            <person name="Hamelin R.C."/>
            <person name="Grigoriev I.V."/>
            <person name="Szabo L.J."/>
            <person name="Martin F."/>
        </authorList>
    </citation>
    <scope>NUCLEOTIDE SEQUENCE [LARGE SCALE GENOMIC DNA]</scope>
    <source>
        <strain evidence="4">CRL 75-36-700-3 / race SCCL</strain>
    </source>
</reference>
<dbReference type="KEGG" id="pgr:PGTG_01374"/>
<dbReference type="RefSeq" id="XP_003320462.1">
    <property type="nucleotide sequence ID" value="XM_003320414.1"/>
</dbReference>
<gene>
    <name evidence="3" type="ORF">PGTG_01374</name>
</gene>
<proteinExistence type="predicted"/>
<evidence type="ECO:0000256" key="2">
    <source>
        <dbReference type="SAM" id="SignalP"/>
    </source>
</evidence>
<keyword evidence="4" id="KW-1185">Reference proteome</keyword>
<dbReference type="EMBL" id="DS178264">
    <property type="protein sequence ID" value="EFP76043.1"/>
    <property type="molecule type" value="Genomic_DNA"/>
</dbReference>
<reference key="1">
    <citation type="submission" date="2007-01" db="EMBL/GenBank/DDBJ databases">
        <title>The Genome Sequence of Puccinia graminis f. sp. tritici Strain CRL 75-36-700-3.</title>
        <authorList>
            <consortium name="The Broad Institute Genome Sequencing Platform"/>
            <person name="Birren B."/>
            <person name="Lander E."/>
            <person name="Galagan J."/>
            <person name="Nusbaum C."/>
            <person name="Devon K."/>
            <person name="Cuomo C."/>
            <person name="Jaffe D."/>
            <person name="Butler J."/>
            <person name="Alvarez P."/>
            <person name="Gnerre S."/>
            <person name="Grabherr M."/>
            <person name="Mauceli E."/>
            <person name="Brockman W."/>
            <person name="Young S."/>
            <person name="LaButti K."/>
            <person name="Sykes S."/>
            <person name="DeCaprio D."/>
            <person name="Crawford M."/>
            <person name="Koehrsen M."/>
            <person name="Engels R."/>
            <person name="Montgomery P."/>
            <person name="Pearson M."/>
            <person name="Howarth C."/>
            <person name="Larson L."/>
            <person name="White J."/>
            <person name="Zeng Q."/>
            <person name="Kodira C."/>
            <person name="Yandava C."/>
            <person name="Alvarado L."/>
            <person name="O'Leary S."/>
            <person name="Szabo L."/>
            <person name="Dean R."/>
            <person name="Schein J."/>
        </authorList>
    </citation>
    <scope>NUCLEOTIDE SEQUENCE</scope>
    <source>
        <strain>CRL 75-36-700-3</strain>
    </source>
</reference>
<evidence type="ECO:0000313" key="3">
    <source>
        <dbReference type="EMBL" id="EFP76043.1"/>
    </source>
</evidence>
<evidence type="ECO:0000313" key="4">
    <source>
        <dbReference type="Proteomes" id="UP000008783"/>
    </source>
</evidence>
<dbReference type="OrthoDB" id="10375319at2759"/>
<dbReference type="AlphaFoldDB" id="E3JVG8"/>
<feature type="chain" id="PRO_5003173296" evidence="2">
    <location>
        <begin position="23"/>
        <end position="182"/>
    </location>
</feature>
<dbReference type="HOGENOM" id="CLU_1482698_0_0_1"/>
<accession>E3JVG8</accession>
<name>E3JVG8_PUCGT</name>
<feature type="signal peptide" evidence="2">
    <location>
        <begin position="1"/>
        <end position="22"/>
    </location>
</feature>
<dbReference type="InParanoid" id="E3JVG8"/>
<feature type="region of interest" description="Disordered" evidence="1">
    <location>
        <begin position="40"/>
        <end position="66"/>
    </location>
</feature>